<evidence type="ECO:0008006" key="4">
    <source>
        <dbReference type="Google" id="ProtNLM"/>
    </source>
</evidence>
<evidence type="ECO:0000313" key="2">
    <source>
        <dbReference type="EMBL" id="BCL29977.1"/>
    </source>
</evidence>
<evidence type="ECO:0000256" key="1">
    <source>
        <dbReference type="SAM" id="MobiDB-lite"/>
    </source>
</evidence>
<gene>
    <name evidence="2" type="ORF">GCM10017557_48360</name>
</gene>
<sequence length="132" mass="14373">MPSGGDRHRLTLPVPLGVTSVRKPRKTPEVRVPRLVGLMAVDARETAEEGEVLLDSPDRPDLDLTVVDYVVRQYPLPDSEVPRWAVVTVWFDFGEGEGDGGAGVREPRQPRPPSGGLQRELDAPGDPFALLG</sequence>
<dbReference type="KEGG" id="sgm:GCM10017557_48360"/>
<name>A0A7G1P887_9ACTN</name>
<reference evidence="2 3" key="1">
    <citation type="journal article" date="2014" name="Int. J. Syst. Evol. Microbiol.">
        <title>Complete genome sequence of Corynebacterium casei LMG S-19264T (=DSM 44701T), isolated from a smear-ripened cheese.</title>
        <authorList>
            <consortium name="US DOE Joint Genome Institute (JGI-PGF)"/>
            <person name="Walter F."/>
            <person name="Albersmeier A."/>
            <person name="Kalinowski J."/>
            <person name="Ruckert C."/>
        </authorList>
    </citation>
    <scope>NUCLEOTIDE SEQUENCE [LARGE SCALE GENOMIC DNA]</scope>
    <source>
        <strain evidence="2 3">JCM 4677</strain>
    </source>
</reference>
<dbReference type="EMBL" id="AP023440">
    <property type="protein sequence ID" value="BCL29977.1"/>
    <property type="molecule type" value="Genomic_DNA"/>
</dbReference>
<dbReference type="Proteomes" id="UP000516444">
    <property type="component" value="Chromosome"/>
</dbReference>
<dbReference type="AlphaFoldDB" id="A0A7G1P887"/>
<organism evidence="2 3">
    <name type="scientific">Streptomyces aurantiacus</name>
    <dbReference type="NCBI Taxonomy" id="47760"/>
    <lineage>
        <taxon>Bacteria</taxon>
        <taxon>Bacillati</taxon>
        <taxon>Actinomycetota</taxon>
        <taxon>Actinomycetes</taxon>
        <taxon>Kitasatosporales</taxon>
        <taxon>Streptomycetaceae</taxon>
        <taxon>Streptomyces</taxon>
        <taxon>Streptomyces aurantiacus group</taxon>
    </lineage>
</organism>
<accession>A0A7G1P887</accession>
<protein>
    <recommendedName>
        <fullName evidence="4">PASTA domain-containing protein</fullName>
    </recommendedName>
</protein>
<keyword evidence="3" id="KW-1185">Reference proteome</keyword>
<feature type="region of interest" description="Disordered" evidence="1">
    <location>
        <begin position="97"/>
        <end position="132"/>
    </location>
</feature>
<proteinExistence type="predicted"/>
<evidence type="ECO:0000313" key="3">
    <source>
        <dbReference type="Proteomes" id="UP000516444"/>
    </source>
</evidence>